<feature type="transmembrane region" description="Helical" evidence="7">
    <location>
        <begin position="22"/>
        <end position="41"/>
    </location>
</feature>
<keyword evidence="4 7" id="KW-0812">Transmembrane</keyword>
<name>A0ABP9FKP6_9SPHI</name>
<dbReference type="RefSeq" id="WP_345329258.1">
    <property type="nucleotide sequence ID" value="NZ_BAABJI010000001.1"/>
</dbReference>
<dbReference type="InterPro" id="IPR023090">
    <property type="entry name" value="UPF0702_alpha/beta_dom_sf"/>
</dbReference>
<dbReference type="PANTHER" id="PTHR34582:SF6">
    <property type="entry name" value="UPF0702 TRANSMEMBRANE PROTEIN YCAP"/>
    <property type="match status" value="1"/>
</dbReference>
<protein>
    <recommendedName>
        <fullName evidence="8">YetF C-terminal domain-containing protein</fullName>
    </recommendedName>
</protein>
<sequence length="230" mass="25406">MKASDIHLFDWQRIWIGEVPEMYFVELIIRAFVIYLILLIAMRSMGKRMSTQLSRNELAALVSLAAAVGVPMMAPDRGILPAVMIALVIVGLQRVIAKGAFHNQRFESFSQGNVAELLADGVINVRSMAKIGLSRERLVAELRSNGIIHLGEVKRVYLEANGGFSIIKNQDAIQGLSVLPASDQDFVDELEIHASELVCNWCGLSRPQPSPVKCTHCGHDTWKPAVTEKT</sequence>
<evidence type="ECO:0000256" key="2">
    <source>
        <dbReference type="ARBA" id="ARBA00006448"/>
    </source>
</evidence>
<evidence type="ECO:0000259" key="8">
    <source>
        <dbReference type="Pfam" id="PF04239"/>
    </source>
</evidence>
<evidence type="ECO:0000256" key="4">
    <source>
        <dbReference type="ARBA" id="ARBA00022692"/>
    </source>
</evidence>
<proteinExistence type="inferred from homology"/>
<feature type="transmembrane region" description="Helical" evidence="7">
    <location>
        <begin position="53"/>
        <end position="73"/>
    </location>
</feature>
<keyword evidence="3" id="KW-1003">Cell membrane</keyword>
<feature type="domain" description="YetF C-terminal" evidence="8">
    <location>
        <begin position="102"/>
        <end position="177"/>
    </location>
</feature>
<keyword evidence="5 7" id="KW-1133">Transmembrane helix</keyword>
<accession>A0ABP9FKP6</accession>
<keyword evidence="6 7" id="KW-0472">Membrane</keyword>
<organism evidence="9 10">
    <name type="scientific">Mucilaginibacter defluvii</name>
    <dbReference type="NCBI Taxonomy" id="1196019"/>
    <lineage>
        <taxon>Bacteria</taxon>
        <taxon>Pseudomonadati</taxon>
        <taxon>Bacteroidota</taxon>
        <taxon>Sphingobacteriia</taxon>
        <taxon>Sphingobacteriales</taxon>
        <taxon>Sphingobacteriaceae</taxon>
        <taxon>Mucilaginibacter</taxon>
    </lineage>
</organism>
<evidence type="ECO:0000256" key="6">
    <source>
        <dbReference type="ARBA" id="ARBA00023136"/>
    </source>
</evidence>
<evidence type="ECO:0000256" key="1">
    <source>
        <dbReference type="ARBA" id="ARBA00004651"/>
    </source>
</evidence>
<dbReference type="Gene3D" id="3.30.240.20">
    <property type="entry name" value="bsu07140 like domains"/>
    <property type="match status" value="1"/>
</dbReference>
<comment type="similarity">
    <text evidence="2">Belongs to the UPF0702 family.</text>
</comment>
<gene>
    <name evidence="9" type="ORF">GCM10023313_04050</name>
</gene>
<evidence type="ECO:0000256" key="5">
    <source>
        <dbReference type="ARBA" id="ARBA00022989"/>
    </source>
</evidence>
<feature type="transmembrane region" description="Helical" evidence="7">
    <location>
        <begin position="79"/>
        <end position="97"/>
    </location>
</feature>
<comment type="caution">
    <text evidence="9">The sequence shown here is derived from an EMBL/GenBank/DDBJ whole genome shotgun (WGS) entry which is preliminary data.</text>
</comment>
<evidence type="ECO:0000313" key="10">
    <source>
        <dbReference type="Proteomes" id="UP001501436"/>
    </source>
</evidence>
<dbReference type="Pfam" id="PF04239">
    <property type="entry name" value="DUF421"/>
    <property type="match status" value="1"/>
</dbReference>
<dbReference type="EMBL" id="BAABJI010000001">
    <property type="protein sequence ID" value="GAA4904658.1"/>
    <property type="molecule type" value="Genomic_DNA"/>
</dbReference>
<comment type="subcellular location">
    <subcellularLocation>
        <location evidence="1">Cell membrane</location>
        <topology evidence="1">Multi-pass membrane protein</topology>
    </subcellularLocation>
</comment>
<dbReference type="PANTHER" id="PTHR34582">
    <property type="entry name" value="UPF0702 TRANSMEMBRANE PROTEIN YCAP"/>
    <property type="match status" value="1"/>
</dbReference>
<keyword evidence="10" id="KW-1185">Reference proteome</keyword>
<evidence type="ECO:0000256" key="7">
    <source>
        <dbReference type="SAM" id="Phobius"/>
    </source>
</evidence>
<evidence type="ECO:0000313" key="9">
    <source>
        <dbReference type="EMBL" id="GAA4904658.1"/>
    </source>
</evidence>
<reference evidence="10" key="1">
    <citation type="journal article" date="2019" name="Int. J. Syst. Evol. Microbiol.">
        <title>The Global Catalogue of Microorganisms (GCM) 10K type strain sequencing project: providing services to taxonomists for standard genome sequencing and annotation.</title>
        <authorList>
            <consortium name="The Broad Institute Genomics Platform"/>
            <consortium name="The Broad Institute Genome Sequencing Center for Infectious Disease"/>
            <person name="Wu L."/>
            <person name="Ma J."/>
        </authorList>
    </citation>
    <scope>NUCLEOTIDE SEQUENCE [LARGE SCALE GENOMIC DNA]</scope>
    <source>
        <strain evidence="10">JCM 18283</strain>
    </source>
</reference>
<evidence type="ECO:0000256" key="3">
    <source>
        <dbReference type="ARBA" id="ARBA00022475"/>
    </source>
</evidence>
<dbReference type="Proteomes" id="UP001501436">
    <property type="component" value="Unassembled WGS sequence"/>
</dbReference>
<dbReference type="InterPro" id="IPR007353">
    <property type="entry name" value="DUF421"/>
</dbReference>